<gene>
    <name evidence="3" type="ORF">CAUJ_LOCUS5679</name>
</gene>
<feature type="transmembrane region" description="Helical" evidence="2">
    <location>
        <begin position="559"/>
        <end position="576"/>
    </location>
</feature>
<dbReference type="Pfam" id="PF04870">
    <property type="entry name" value="Moulting_cycle"/>
    <property type="match status" value="1"/>
</dbReference>
<name>A0A8S1H9Q1_9PELO</name>
<evidence type="ECO:0000256" key="2">
    <source>
        <dbReference type="SAM" id="Phobius"/>
    </source>
</evidence>
<dbReference type="PANTHER" id="PTHR21523:SF39">
    <property type="entry name" value="MLT-TEN (MLT-10) RELATED"/>
    <property type="match status" value="1"/>
</dbReference>
<comment type="caution">
    <text evidence="3">The sequence shown here is derived from an EMBL/GenBank/DDBJ whole genome shotgun (WGS) entry which is preliminary data.</text>
</comment>
<sequence>MSALGRIPHKKSRQQLREALGRNAVQINTSPEAAIELSQHWVNQAFSALVSTVAQERINDVSRFEARHHERCIKRTSELVGHAKCVVDLLDVHRATKRRRKGLIRSLKALDSKWVGAFRVRQKREIYNRNTIVLKSSVDVSPFTSIARQITKTVRALKNKNETRSWQQIMVAIEKQGKEMEKTNKVRKMLHSSFKSRSSLHRDRRKDQVLGKRPLANSLDDYDVSEPTLDASEITKNFEKDPVKLLSPEAMNHFNMTSEQKEAMLRVRLIREGVKLGMQLSGQNVTDFDRKNLRVASPRFFSVVPEPKRVENDTINLLSPSLFSLHGEGSNDERNLSMKAIFSGLPQGGEQNALIDMLTEVTGVVDAVDDAARKLRQKTESEGILINSEGQEVPMTKENVTRIYGEENYRKMKALEKLHGMYTPEQIKQFNKTGYAVMTNEQRLTLYGKDAPFENEVALKAGENLTVLQAKRALHDTIRGMAEGKVELEKYSKRQKDIVLSPVLFTNFINQPQFVSQGLILSPVLFTSLILSPAIFGSVILSPWLFVPVILSPRLLSPVIISPALFSPIILSPLVLDPLVLTPGVANPLVLSPFVLCPFILSPQVMTPLILSPFALSPAILNPNVLGPVILSPFVLSPSILSPPTLTAVVLSPYALSPSIRSIVKWLSKYLDNPLKQYFLVTSPVCRLANRLQPPLGHFAGDAPRQANGVVADRPMRECDSRGGRLRDG</sequence>
<keyword evidence="4" id="KW-1185">Reference proteome</keyword>
<protein>
    <submittedName>
        <fullName evidence="3">Uncharacterized protein</fullName>
    </submittedName>
</protein>
<feature type="transmembrane region" description="Helical" evidence="2">
    <location>
        <begin position="588"/>
        <end position="611"/>
    </location>
</feature>
<dbReference type="PANTHER" id="PTHR21523">
    <property type="match status" value="1"/>
</dbReference>
<accession>A0A8S1H9Q1</accession>
<proteinExistence type="predicted"/>
<keyword evidence="2" id="KW-1133">Transmembrane helix</keyword>
<dbReference type="AlphaFoldDB" id="A0A8S1H9Q1"/>
<dbReference type="OrthoDB" id="5917548at2759"/>
<dbReference type="InterPro" id="IPR006954">
    <property type="entry name" value="Mlt-10-like"/>
</dbReference>
<evidence type="ECO:0000313" key="3">
    <source>
        <dbReference type="EMBL" id="CAD6189760.1"/>
    </source>
</evidence>
<feature type="transmembrane region" description="Helical" evidence="2">
    <location>
        <begin position="520"/>
        <end position="547"/>
    </location>
</feature>
<dbReference type="EMBL" id="CAJGYM010000012">
    <property type="protein sequence ID" value="CAD6189760.1"/>
    <property type="molecule type" value="Genomic_DNA"/>
</dbReference>
<organism evidence="3 4">
    <name type="scientific">Caenorhabditis auriculariae</name>
    <dbReference type="NCBI Taxonomy" id="2777116"/>
    <lineage>
        <taxon>Eukaryota</taxon>
        <taxon>Metazoa</taxon>
        <taxon>Ecdysozoa</taxon>
        <taxon>Nematoda</taxon>
        <taxon>Chromadorea</taxon>
        <taxon>Rhabditida</taxon>
        <taxon>Rhabditina</taxon>
        <taxon>Rhabditomorpha</taxon>
        <taxon>Rhabditoidea</taxon>
        <taxon>Rhabditidae</taxon>
        <taxon>Peloderinae</taxon>
        <taxon>Caenorhabditis</taxon>
    </lineage>
</organism>
<feature type="region of interest" description="Disordered" evidence="1">
    <location>
        <begin position="191"/>
        <end position="212"/>
    </location>
</feature>
<reference evidence="3" key="1">
    <citation type="submission" date="2020-10" db="EMBL/GenBank/DDBJ databases">
        <authorList>
            <person name="Kikuchi T."/>
        </authorList>
    </citation>
    <scope>NUCLEOTIDE SEQUENCE</scope>
    <source>
        <strain evidence="3">NKZ352</strain>
    </source>
</reference>
<keyword evidence="2" id="KW-0472">Membrane</keyword>
<evidence type="ECO:0000256" key="1">
    <source>
        <dbReference type="SAM" id="MobiDB-lite"/>
    </source>
</evidence>
<keyword evidence="2" id="KW-0812">Transmembrane</keyword>
<dbReference type="Proteomes" id="UP000835052">
    <property type="component" value="Unassembled WGS sequence"/>
</dbReference>
<evidence type="ECO:0000313" key="4">
    <source>
        <dbReference type="Proteomes" id="UP000835052"/>
    </source>
</evidence>